<dbReference type="HAMAP" id="MF_00120">
    <property type="entry name" value="GatA"/>
    <property type="match status" value="1"/>
</dbReference>
<keyword evidence="4 5" id="KW-0648">Protein biosynthesis</keyword>
<comment type="subunit">
    <text evidence="5">Heterotrimer of A, B and C subunits.</text>
</comment>
<comment type="caution">
    <text evidence="7">The sequence shown here is derived from an EMBL/GenBank/DDBJ whole genome shotgun (WGS) entry which is preliminary data.</text>
</comment>
<dbReference type="GO" id="GO:0006412">
    <property type="term" value="P:translation"/>
    <property type="evidence" value="ECO:0007669"/>
    <property type="project" value="UniProtKB-UniRule"/>
</dbReference>
<protein>
    <recommendedName>
        <fullName evidence="5">Glutamyl-tRNA(Gln) amidotransferase subunit A</fullName>
        <shortName evidence="5">Glu-ADT subunit A</shortName>
        <ecNumber evidence="5">6.3.5.7</ecNumber>
    </recommendedName>
</protein>
<evidence type="ECO:0000313" key="7">
    <source>
        <dbReference type="EMBL" id="PIY90920.1"/>
    </source>
</evidence>
<proteinExistence type="inferred from homology"/>
<dbReference type="PANTHER" id="PTHR11895:SF151">
    <property type="entry name" value="GLUTAMYL-TRNA(GLN) AMIDOTRANSFERASE SUBUNIT A"/>
    <property type="match status" value="1"/>
</dbReference>
<dbReference type="PANTHER" id="PTHR11895">
    <property type="entry name" value="TRANSAMIDASE"/>
    <property type="match status" value="1"/>
</dbReference>
<feature type="active site" description="Acyl-ester intermediate" evidence="5">
    <location>
        <position position="178"/>
    </location>
</feature>
<evidence type="ECO:0000256" key="1">
    <source>
        <dbReference type="ARBA" id="ARBA00022598"/>
    </source>
</evidence>
<evidence type="ECO:0000256" key="2">
    <source>
        <dbReference type="ARBA" id="ARBA00022741"/>
    </source>
</evidence>
<keyword evidence="3 5" id="KW-0067">ATP-binding</keyword>
<feature type="active site" description="Charge relay system" evidence="5">
    <location>
        <position position="154"/>
    </location>
</feature>
<organism evidence="7 8">
    <name type="scientific">Candidatus Nealsonbacteria bacterium CG_4_10_14_0_8_um_filter_35_10</name>
    <dbReference type="NCBI Taxonomy" id="1974683"/>
    <lineage>
        <taxon>Bacteria</taxon>
        <taxon>Candidatus Nealsoniibacteriota</taxon>
    </lineage>
</organism>
<evidence type="ECO:0000256" key="4">
    <source>
        <dbReference type="ARBA" id="ARBA00022917"/>
    </source>
</evidence>
<keyword evidence="2 5" id="KW-0547">Nucleotide-binding</keyword>
<name>A0A2M7R7Y6_9BACT</name>
<evidence type="ECO:0000313" key="8">
    <source>
        <dbReference type="Proteomes" id="UP000230055"/>
    </source>
</evidence>
<dbReference type="GO" id="GO:0016740">
    <property type="term" value="F:transferase activity"/>
    <property type="evidence" value="ECO:0007669"/>
    <property type="project" value="UniProtKB-KW"/>
</dbReference>
<dbReference type="EMBL" id="PFLX01000022">
    <property type="protein sequence ID" value="PIY90920.1"/>
    <property type="molecule type" value="Genomic_DNA"/>
</dbReference>
<dbReference type="InterPro" id="IPR000120">
    <property type="entry name" value="Amidase"/>
</dbReference>
<keyword evidence="7" id="KW-0808">Transferase</keyword>
<keyword evidence="1 5" id="KW-0436">Ligase</keyword>
<dbReference type="AlphaFoldDB" id="A0A2M7R7Y6"/>
<dbReference type="InterPro" id="IPR004412">
    <property type="entry name" value="GatA"/>
</dbReference>
<feature type="active site" description="Charge relay system" evidence="5">
    <location>
        <position position="79"/>
    </location>
</feature>
<dbReference type="SUPFAM" id="SSF75304">
    <property type="entry name" value="Amidase signature (AS) enzymes"/>
    <property type="match status" value="1"/>
</dbReference>
<dbReference type="Proteomes" id="UP000230055">
    <property type="component" value="Unassembled WGS sequence"/>
</dbReference>
<reference evidence="8" key="1">
    <citation type="submission" date="2017-09" db="EMBL/GenBank/DDBJ databases">
        <title>Depth-based differentiation of microbial function through sediment-hosted aquifers and enrichment of novel symbionts in the deep terrestrial subsurface.</title>
        <authorList>
            <person name="Probst A.J."/>
            <person name="Ladd B."/>
            <person name="Jarett J.K."/>
            <person name="Geller-Mcgrath D.E."/>
            <person name="Sieber C.M.K."/>
            <person name="Emerson J.B."/>
            <person name="Anantharaman K."/>
            <person name="Thomas B.C."/>
            <person name="Malmstrom R."/>
            <person name="Stieglmeier M."/>
            <person name="Klingl A."/>
            <person name="Woyke T."/>
            <person name="Ryan C.M."/>
            <person name="Banfield J.F."/>
        </authorList>
    </citation>
    <scope>NUCLEOTIDE SEQUENCE [LARGE SCALE GENOMIC DNA]</scope>
</reference>
<dbReference type="GO" id="GO:0030956">
    <property type="term" value="C:glutamyl-tRNA(Gln) amidotransferase complex"/>
    <property type="evidence" value="ECO:0007669"/>
    <property type="project" value="InterPro"/>
</dbReference>
<evidence type="ECO:0000256" key="3">
    <source>
        <dbReference type="ARBA" id="ARBA00022840"/>
    </source>
</evidence>
<dbReference type="PIRSF" id="PIRSF001221">
    <property type="entry name" value="Amidase_fungi"/>
    <property type="match status" value="1"/>
</dbReference>
<sequence length="515" mass="56564">MELEELTITQIHRGLTKREFSARELTEAFLDRIERFDKKISAFLTVTKDISLRQAKKIDELVSRNEEIPILAGIPFAIKDVILVEGVKCTAGSKILENYIAPYDATCIKKLKSQGAIILGKTNLDEFAMGSSTEHSAFFPTKNPHDLSRVPGGSSGGSAAAVAANFCSFALGSDTCGSIRQPAAFCGVVGLKPTYGAVSRYGLIAMASSLDQIGPITKTVEDARIVFEAISGKDPLDSTSVQYPISNIQYPISNLRIGVPKEYFTCPVGSRMDSYGAKGIDPEVEKIVRSAIQKYEKAGAKIEEISIPYSTHHSLATYYLIMPSEVSANLARYDGIKYGYSTVDQKTEKPKNLMDVYLKSRGEGFGKEVKRRIMLGTYALSAGYYDAYYLKAQKVRTLIIKNFEKAFEKVDVIMTPTTPTPAFFLGEKTQDPLSMYLSDIYMAAVSLAGLPAISIPCGKVAPHHFENRHNTRDKFNRAKYGRGQSGGGLPVGLQIIAKPFEEEKILTIADLFKKL</sequence>
<feature type="domain" description="Amidase" evidence="6">
    <location>
        <begin position="24"/>
        <end position="506"/>
    </location>
</feature>
<dbReference type="Gene3D" id="3.90.1300.10">
    <property type="entry name" value="Amidase signature (AS) domain"/>
    <property type="match status" value="1"/>
</dbReference>
<dbReference type="NCBIfam" id="TIGR00132">
    <property type="entry name" value="gatA"/>
    <property type="match status" value="1"/>
</dbReference>
<dbReference type="GO" id="GO:0005524">
    <property type="term" value="F:ATP binding"/>
    <property type="evidence" value="ECO:0007669"/>
    <property type="project" value="UniProtKB-KW"/>
</dbReference>
<comment type="function">
    <text evidence="5">Allows the formation of correctly charged Gln-tRNA(Gln) through the transamidation of misacylated Glu-tRNA(Gln) in organisms which lack glutaminyl-tRNA synthetase. The reaction takes place in the presence of glutamine and ATP through an activated gamma-phospho-Glu-tRNA(Gln).</text>
</comment>
<accession>A0A2M7R7Y6</accession>
<gene>
    <name evidence="5 7" type="primary">gatA</name>
    <name evidence="7" type="ORF">COY72_00935</name>
</gene>
<comment type="catalytic activity">
    <reaction evidence="5">
        <text>L-glutamyl-tRNA(Gln) + L-glutamine + ATP + H2O = L-glutaminyl-tRNA(Gln) + L-glutamate + ADP + phosphate + H(+)</text>
        <dbReference type="Rhea" id="RHEA:17521"/>
        <dbReference type="Rhea" id="RHEA-COMP:9681"/>
        <dbReference type="Rhea" id="RHEA-COMP:9684"/>
        <dbReference type="ChEBI" id="CHEBI:15377"/>
        <dbReference type="ChEBI" id="CHEBI:15378"/>
        <dbReference type="ChEBI" id="CHEBI:29985"/>
        <dbReference type="ChEBI" id="CHEBI:30616"/>
        <dbReference type="ChEBI" id="CHEBI:43474"/>
        <dbReference type="ChEBI" id="CHEBI:58359"/>
        <dbReference type="ChEBI" id="CHEBI:78520"/>
        <dbReference type="ChEBI" id="CHEBI:78521"/>
        <dbReference type="ChEBI" id="CHEBI:456216"/>
        <dbReference type="EC" id="6.3.5.7"/>
    </reaction>
</comment>
<dbReference type="InterPro" id="IPR023631">
    <property type="entry name" value="Amidase_dom"/>
</dbReference>
<evidence type="ECO:0000259" key="6">
    <source>
        <dbReference type="Pfam" id="PF01425"/>
    </source>
</evidence>
<dbReference type="Pfam" id="PF01425">
    <property type="entry name" value="Amidase"/>
    <property type="match status" value="1"/>
</dbReference>
<dbReference type="GO" id="GO:0050567">
    <property type="term" value="F:glutaminyl-tRNA synthase (glutamine-hydrolyzing) activity"/>
    <property type="evidence" value="ECO:0007669"/>
    <property type="project" value="UniProtKB-UniRule"/>
</dbReference>
<dbReference type="InterPro" id="IPR036928">
    <property type="entry name" value="AS_sf"/>
</dbReference>
<evidence type="ECO:0000256" key="5">
    <source>
        <dbReference type="HAMAP-Rule" id="MF_00120"/>
    </source>
</evidence>
<dbReference type="EC" id="6.3.5.7" evidence="5"/>
<comment type="similarity">
    <text evidence="5">Belongs to the amidase family. GatA subfamily.</text>
</comment>